<dbReference type="STRING" id="89784.SAMN04489725_103243"/>
<sequence length="133" mass="14811">MNMAKSREQAFNEIVRRVRKECFGKGPERIHTVFVDNMAISILQGNLTPTEKFISRTPEGAEIVRSARTNMIQALYAKKVPEGMEELAGSKMLYLFSDFKVEEDMGVSVFIFEKPIGQGAPSCTNATDATDEA</sequence>
<evidence type="ECO:0000313" key="3">
    <source>
        <dbReference type="Proteomes" id="UP000182589"/>
    </source>
</evidence>
<gene>
    <name evidence="2" type="ORF">SAMN04489725_103243</name>
</gene>
<feature type="domain" description="Na+-translocating membrane potential-generating system MpsC" evidence="1">
    <location>
        <begin position="5"/>
        <end position="114"/>
    </location>
</feature>
<keyword evidence="3" id="KW-1185">Reference proteome</keyword>
<name>A0A1H2S2A0_9BACL</name>
<evidence type="ECO:0000313" key="2">
    <source>
        <dbReference type="EMBL" id="SDW25822.1"/>
    </source>
</evidence>
<dbReference type="AlphaFoldDB" id="A0A1H2S2A0"/>
<dbReference type="Pfam" id="PF10057">
    <property type="entry name" value="MpsC"/>
    <property type="match status" value="1"/>
</dbReference>
<organism evidence="2 3">
    <name type="scientific">Alicyclobacillus hesperidum</name>
    <dbReference type="NCBI Taxonomy" id="89784"/>
    <lineage>
        <taxon>Bacteria</taxon>
        <taxon>Bacillati</taxon>
        <taxon>Bacillota</taxon>
        <taxon>Bacilli</taxon>
        <taxon>Bacillales</taxon>
        <taxon>Alicyclobacillaceae</taxon>
        <taxon>Alicyclobacillus</taxon>
    </lineage>
</organism>
<accession>A0A1H2S2A0</accession>
<proteinExistence type="predicted"/>
<protein>
    <submittedName>
        <fullName evidence="2">Uncharacterized protein YbcI</fullName>
    </submittedName>
</protein>
<dbReference type="InterPro" id="IPR018745">
    <property type="entry name" value="MpsC"/>
</dbReference>
<reference evidence="3" key="1">
    <citation type="submission" date="2016-10" db="EMBL/GenBank/DDBJ databases">
        <authorList>
            <person name="Varghese N."/>
        </authorList>
    </citation>
    <scope>NUCLEOTIDE SEQUENCE [LARGE SCALE GENOMIC DNA]</scope>
    <source>
        <strain evidence="3">DSM 12489</strain>
    </source>
</reference>
<evidence type="ECO:0000259" key="1">
    <source>
        <dbReference type="Pfam" id="PF10057"/>
    </source>
</evidence>
<dbReference type="Proteomes" id="UP000182589">
    <property type="component" value="Unassembled WGS sequence"/>
</dbReference>
<dbReference type="EMBL" id="FNOJ01000003">
    <property type="protein sequence ID" value="SDW25822.1"/>
    <property type="molecule type" value="Genomic_DNA"/>
</dbReference>